<proteinExistence type="predicted"/>
<evidence type="ECO:0000313" key="2">
    <source>
        <dbReference type="EMBL" id="KAF2731056.1"/>
    </source>
</evidence>
<feature type="signal peptide" evidence="1">
    <location>
        <begin position="1"/>
        <end position="27"/>
    </location>
</feature>
<evidence type="ECO:0000256" key="1">
    <source>
        <dbReference type="SAM" id="SignalP"/>
    </source>
</evidence>
<comment type="caution">
    <text evidence="2">The sequence shown here is derived from an EMBL/GenBank/DDBJ whole genome shotgun (WGS) entry which is preliminary data.</text>
</comment>
<name>A0A9P4UZF3_9PLEO</name>
<keyword evidence="3" id="KW-1185">Reference proteome</keyword>
<reference evidence="2" key="1">
    <citation type="journal article" date="2020" name="Stud. Mycol.">
        <title>101 Dothideomycetes genomes: a test case for predicting lifestyles and emergence of pathogens.</title>
        <authorList>
            <person name="Haridas S."/>
            <person name="Albert R."/>
            <person name="Binder M."/>
            <person name="Bloem J."/>
            <person name="Labutti K."/>
            <person name="Salamov A."/>
            <person name="Andreopoulos B."/>
            <person name="Baker S."/>
            <person name="Barry K."/>
            <person name="Bills G."/>
            <person name="Bluhm B."/>
            <person name="Cannon C."/>
            <person name="Castanera R."/>
            <person name="Culley D."/>
            <person name="Daum C."/>
            <person name="Ezra D."/>
            <person name="Gonzalez J."/>
            <person name="Henrissat B."/>
            <person name="Kuo A."/>
            <person name="Liang C."/>
            <person name="Lipzen A."/>
            <person name="Lutzoni F."/>
            <person name="Magnuson J."/>
            <person name="Mondo S."/>
            <person name="Nolan M."/>
            <person name="Ohm R."/>
            <person name="Pangilinan J."/>
            <person name="Park H.-J."/>
            <person name="Ramirez L."/>
            <person name="Alfaro M."/>
            <person name="Sun H."/>
            <person name="Tritt A."/>
            <person name="Yoshinaga Y."/>
            <person name="Zwiers L.-H."/>
            <person name="Turgeon B."/>
            <person name="Goodwin S."/>
            <person name="Spatafora J."/>
            <person name="Crous P."/>
            <person name="Grigoriev I."/>
        </authorList>
    </citation>
    <scope>NUCLEOTIDE SEQUENCE</scope>
    <source>
        <strain evidence="2">CBS 125425</strain>
    </source>
</reference>
<feature type="chain" id="PRO_5040513823" description="Secreted protein" evidence="1">
    <location>
        <begin position="28"/>
        <end position="88"/>
    </location>
</feature>
<keyword evidence="1" id="KW-0732">Signal</keyword>
<accession>A0A9P4UZF3</accession>
<organism evidence="2 3">
    <name type="scientific">Polyplosphaeria fusca</name>
    <dbReference type="NCBI Taxonomy" id="682080"/>
    <lineage>
        <taxon>Eukaryota</taxon>
        <taxon>Fungi</taxon>
        <taxon>Dikarya</taxon>
        <taxon>Ascomycota</taxon>
        <taxon>Pezizomycotina</taxon>
        <taxon>Dothideomycetes</taxon>
        <taxon>Pleosporomycetidae</taxon>
        <taxon>Pleosporales</taxon>
        <taxon>Tetraplosphaeriaceae</taxon>
        <taxon>Polyplosphaeria</taxon>
    </lineage>
</organism>
<dbReference type="Proteomes" id="UP000799444">
    <property type="component" value="Unassembled WGS sequence"/>
</dbReference>
<dbReference type="EMBL" id="ML996203">
    <property type="protein sequence ID" value="KAF2731056.1"/>
    <property type="molecule type" value="Genomic_DNA"/>
</dbReference>
<sequence length="88" mass="9237">MSNSIPWTVQQVTGLALLFVAEDAAEPQPCTATLSRSASGLATGYPANSYTSHLSLYTARKPSLATGNTSRLGASFATWLPRDLSSCT</sequence>
<evidence type="ECO:0008006" key="4">
    <source>
        <dbReference type="Google" id="ProtNLM"/>
    </source>
</evidence>
<protein>
    <recommendedName>
        <fullName evidence="4">Secreted protein</fullName>
    </recommendedName>
</protein>
<dbReference type="AlphaFoldDB" id="A0A9P4UZF3"/>
<gene>
    <name evidence="2" type="ORF">EJ04DRAFT_16678</name>
</gene>
<evidence type="ECO:0000313" key="3">
    <source>
        <dbReference type="Proteomes" id="UP000799444"/>
    </source>
</evidence>